<evidence type="ECO:0000256" key="18">
    <source>
        <dbReference type="PIRSR" id="PIRSR001155-4"/>
    </source>
</evidence>
<evidence type="ECO:0000256" key="6">
    <source>
        <dbReference type="ARBA" id="ARBA00022729"/>
    </source>
</evidence>
<dbReference type="FunFam" id="2.40.10.10:FF:000120">
    <property type="entry name" value="Putative serine protease"/>
    <property type="match status" value="1"/>
</dbReference>
<dbReference type="PANTHER" id="PTHR24255">
    <property type="entry name" value="COMPLEMENT COMPONENT 1, S SUBCOMPONENT-RELATED"/>
    <property type="match status" value="1"/>
</dbReference>
<dbReference type="Pfam" id="PF07645">
    <property type="entry name" value="EGF_CA"/>
    <property type="match status" value="1"/>
</dbReference>
<feature type="modified residue" description="(3R)-3-hydroxyasparagine" evidence="17">
    <location>
        <position position="47"/>
    </location>
</feature>
<feature type="disulfide bond" evidence="16">
    <location>
        <begin position="488"/>
        <end position="507"/>
    </location>
</feature>
<dbReference type="GO" id="GO:0045087">
    <property type="term" value="P:innate immune response"/>
    <property type="evidence" value="ECO:0007669"/>
    <property type="project" value="UniProtKB-KW"/>
</dbReference>
<dbReference type="Pfam" id="PF00089">
    <property type="entry name" value="Trypsin"/>
    <property type="match status" value="1"/>
</dbReference>
<dbReference type="SUPFAM" id="SSF50494">
    <property type="entry name" value="Trypsin-like serine proteases"/>
    <property type="match status" value="1"/>
</dbReference>
<keyword evidence="13 16" id="KW-1015">Disulfide bond</keyword>
<keyword evidence="9" id="KW-0720">Serine protease</keyword>
<evidence type="ECO:0000256" key="9">
    <source>
        <dbReference type="ARBA" id="ARBA00022825"/>
    </source>
</evidence>
<feature type="active site" description="Charge relay system" evidence="15">
    <location>
        <position position="522"/>
    </location>
</feature>
<dbReference type="Gene3D" id="2.60.120.290">
    <property type="entry name" value="Spermadhesin, CUB domain"/>
    <property type="match status" value="1"/>
</dbReference>
<evidence type="ECO:0000256" key="12">
    <source>
        <dbReference type="ARBA" id="ARBA00022875"/>
    </source>
</evidence>
<feature type="disulfide bond" evidence="16">
    <location>
        <begin position="215"/>
        <end position="248"/>
    </location>
</feature>
<dbReference type="PROSITE" id="PS50240">
    <property type="entry name" value="TRYPSIN_DOM"/>
    <property type="match status" value="1"/>
</dbReference>
<evidence type="ECO:0000256" key="11">
    <source>
        <dbReference type="ARBA" id="ARBA00022859"/>
    </source>
</evidence>
<feature type="binding site" evidence="18">
    <location>
        <position position="47"/>
    </location>
    <ligand>
        <name>Ca(2+)</name>
        <dbReference type="ChEBI" id="CHEBI:29108"/>
        <label>2</label>
    </ligand>
</feature>
<feature type="disulfide bond" evidence="16">
    <location>
        <begin position="283"/>
        <end position="317"/>
    </location>
</feature>
<keyword evidence="10 18" id="KW-0106">Calcium</keyword>
<dbReference type="PROSITE" id="PS00010">
    <property type="entry name" value="ASX_HYDROXYL"/>
    <property type="match status" value="1"/>
</dbReference>
<dbReference type="PANTHER" id="PTHR24255:SF10">
    <property type="entry name" value="MANNAN-BINDING LECTIN SERINE PROTEASE 2"/>
    <property type="match status" value="1"/>
</dbReference>
<feature type="binding site" evidence="18">
    <location>
        <position position="8"/>
    </location>
    <ligand>
        <name>Ca(2+)</name>
        <dbReference type="ChEBI" id="CHEBI:29108"/>
        <label>1</label>
    </ligand>
</feature>
<feature type="binding site" evidence="18">
    <location>
        <position position="10"/>
    </location>
    <ligand>
        <name>Ca(2+)</name>
        <dbReference type="ChEBI" id="CHEBI:29108"/>
        <label>1</label>
    </ligand>
</feature>
<dbReference type="CDD" id="cd00033">
    <property type="entry name" value="CCP"/>
    <property type="match status" value="2"/>
</dbReference>
<sequence>MTVTFRSDYSNEKEFTGFEAFYVAEDINECEKQNEDDEDTCDHHCHNYIGGYYCSCRPGFTLHTDKKTCIIQCKNEMYTKGSGEITSPDFPDVYPKLTNCKYTIQVEEGFSVLLRFVHFDVESHPDVLCPYDRLQISAKGKDTVLCGETIPQEIDTRSNKVDIVFTTDGSGHQTGWNLQYTTKPLPCSDPVPPPRGHFTPVQKTYFVKDRLTLTCEVGYTIIENGRYVPSFTAVCRSNGQWDKLIPRCEIVDCGAPEIPESGTVSFVTTKDVTVYNAIIKYNCADFYVMKDDLVQYQCSAKGEWEELNTKRKTLPICEPDCGKRTTHAVQRIFGGEVAKLGEFPWQVLITANSNAGAGALLYDKWIITAAHVLYGVDLPQLALKMGFISRNDTNFYKAVPEAIYIHPSYRNDETYNHDIALIKLKNKVPINKNILGICLPTKEDQYQISESEKDNHAGLVSGWGATERNARSRHLRFVQVDIINHGKCAHTYSQKLVKAKVTENMICAGHEDGGKDSCHGDSGGPLVFLNYKNKSWFIGGIVSWGVDCGVKGQYGVYTKVSNYLDWIQNIVQNK</sequence>
<dbReference type="InterPro" id="IPR000742">
    <property type="entry name" value="EGF"/>
</dbReference>
<evidence type="ECO:0000256" key="2">
    <source>
        <dbReference type="ARBA" id="ARBA00022588"/>
    </source>
</evidence>
<evidence type="ECO:0000313" key="24">
    <source>
        <dbReference type="EMBL" id="DBA16547.1"/>
    </source>
</evidence>
<feature type="domain" description="Sushi" evidence="23">
    <location>
        <begin position="251"/>
        <end position="319"/>
    </location>
</feature>
<dbReference type="InterPro" id="IPR033116">
    <property type="entry name" value="TRYPSIN_SER"/>
</dbReference>
<dbReference type="PROSITE" id="PS50923">
    <property type="entry name" value="SUSHI"/>
    <property type="match status" value="2"/>
</dbReference>
<comment type="PTM">
    <text evidence="17">The iron and 2-oxoglutarate dependent 3-hydroxylation of aspartate and asparagine is (R) stereospecific within EGF domains.</text>
</comment>
<feature type="binding site" evidence="18">
    <location>
        <position position="168"/>
    </location>
    <ligand>
        <name>Ca(2+)</name>
        <dbReference type="ChEBI" id="CHEBI:29108"/>
        <label>3</label>
    </ligand>
</feature>
<keyword evidence="3 20" id="KW-0768">Sushi</keyword>
<dbReference type="InterPro" id="IPR009003">
    <property type="entry name" value="Peptidase_S1_PA"/>
</dbReference>
<keyword evidence="6" id="KW-0732">Signal</keyword>
<dbReference type="InterPro" id="IPR024175">
    <property type="entry name" value="Pept_S1A_C1r/C1S/mannan-bd"/>
</dbReference>
<dbReference type="SUPFAM" id="SSF49854">
    <property type="entry name" value="Spermadhesin, CUB domain"/>
    <property type="match status" value="1"/>
</dbReference>
<accession>A0AAV2ZWR6</accession>
<protein>
    <submittedName>
        <fullName evidence="24">Uncharacterized protein</fullName>
    </submittedName>
</protein>
<keyword evidence="14 17" id="KW-0379">Hydroxylation</keyword>
<dbReference type="GO" id="GO:0005509">
    <property type="term" value="F:calcium ion binding"/>
    <property type="evidence" value="ECO:0007669"/>
    <property type="project" value="InterPro"/>
</dbReference>
<keyword evidence="1" id="KW-0245">EGF-like domain</keyword>
<dbReference type="SMART" id="SM00020">
    <property type="entry name" value="Tryp_SPc"/>
    <property type="match status" value="1"/>
</dbReference>
<evidence type="ECO:0000256" key="13">
    <source>
        <dbReference type="ARBA" id="ARBA00023157"/>
    </source>
</evidence>
<evidence type="ECO:0000256" key="15">
    <source>
        <dbReference type="PIRSR" id="PIRSR001155-1"/>
    </source>
</evidence>
<dbReference type="FunFam" id="2.10.25.10:FF:000059">
    <property type="entry name" value="Mannan-binding lectin serine protease 1"/>
    <property type="match status" value="1"/>
</dbReference>
<dbReference type="PROSITE" id="PS01187">
    <property type="entry name" value="EGF_CA"/>
    <property type="match status" value="1"/>
</dbReference>
<keyword evidence="7" id="KW-0677">Repeat</keyword>
<dbReference type="SMART" id="SM00179">
    <property type="entry name" value="EGF_CA"/>
    <property type="match status" value="1"/>
</dbReference>
<evidence type="ECO:0000256" key="8">
    <source>
        <dbReference type="ARBA" id="ARBA00022801"/>
    </source>
</evidence>
<dbReference type="Proteomes" id="UP001181693">
    <property type="component" value="Unassembled WGS sequence"/>
</dbReference>
<feature type="active site" description="Charge relay system" evidence="15">
    <location>
        <position position="371"/>
    </location>
</feature>
<feature type="disulfide bond" evidence="16">
    <location>
        <begin position="30"/>
        <end position="45"/>
    </location>
</feature>
<evidence type="ECO:0000256" key="4">
    <source>
        <dbReference type="ARBA" id="ARBA00022670"/>
    </source>
</evidence>
<keyword evidence="4" id="KW-0645">Protease</keyword>
<organism evidence="24 25">
    <name type="scientific">Pyxicephalus adspersus</name>
    <name type="common">African bullfrog</name>
    <dbReference type="NCBI Taxonomy" id="30357"/>
    <lineage>
        <taxon>Eukaryota</taxon>
        <taxon>Metazoa</taxon>
        <taxon>Chordata</taxon>
        <taxon>Craniata</taxon>
        <taxon>Vertebrata</taxon>
        <taxon>Euteleostomi</taxon>
        <taxon>Amphibia</taxon>
        <taxon>Batrachia</taxon>
        <taxon>Anura</taxon>
        <taxon>Neobatrachia</taxon>
        <taxon>Ranoidea</taxon>
        <taxon>Pyxicephalidae</taxon>
        <taxon>Pyxicephalinae</taxon>
        <taxon>Pyxicephalus</taxon>
    </lineage>
</organism>
<keyword evidence="12" id="KW-0180">Complement pathway</keyword>
<evidence type="ECO:0000313" key="25">
    <source>
        <dbReference type="Proteomes" id="UP001181693"/>
    </source>
</evidence>
<dbReference type="CDD" id="cd00054">
    <property type="entry name" value="EGF_CA"/>
    <property type="match status" value="1"/>
</dbReference>
<feature type="disulfide bond" description="Interchain (between heavy and light chains)" evidence="16">
    <location>
        <begin position="321"/>
        <end position="438"/>
    </location>
</feature>
<feature type="domain" description="CUB" evidence="21">
    <location>
        <begin position="73"/>
        <end position="183"/>
    </location>
</feature>
<reference evidence="24" key="1">
    <citation type="thesis" date="2020" institute="ProQuest LLC" country="789 East Eisenhower Parkway, Ann Arbor, MI, USA">
        <title>Comparative Genomics and Chromosome Evolution.</title>
        <authorList>
            <person name="Mudd A.B."/>
        </authorList>
    </citation>
    <scope>NUCLEOTIDE SEQUENCE</scope>
    <source>
        <strain evidence="24">1538</strain>
        <tissue evidence="24">Blood</tissue>
    </source>
</reference>
<dbReference type="InterPro" id="IPR001254">
    <property type="entry name" value="Trypsin_dom"/>
</dbReference>
<dbReference type="SMART" id="SM00032">
    <property type="entry name" value="CCP"/>
    <property type="match status" value="2"/>
</dbReference>
<dbReference type="Pfam" id="PF00084">
    <property type="entry name" value="Sushi"/>
    <property type="match status" value="2"/>
</dbReference>
<dbReference type="InterPro" id="IPR001314">
    <property type="entry name" value="Peptidase_S1A"/>
</dbReference>
<feature type="binding site" evidence="18">
    <location>
        <position position="122"/>
    </location>
    <ligand>
        <name>Ca(2+)</name>
        <dbReference type="ChEBI" id="CHEBI:29108"/>
        <label>3</label>
    </ligand>
</feature>
<evidence type="ECO:0000259" key="21">
    <source>
        <dbReference type="PROSITE" id="PS01180"/>
    </source>
</evidence>
<feature type="disulfide bond" evidence="16">
    <location>
        <begin position="41"/>
        <end position="54"/>
    </location>
</feature>
<dbReference type="CDD" id="cd00190">
    <property type="entry name" value="Tryp_SPc"/>
    <property type="match status" value="1"/>
</dbReference>
<name>A0AAV2ZWR6_PYXAD</name>
<dbReference type="AlphaFoldDB" id="A0AAV2ZWR6"/>
<feature type="disulfide bond" evidence="16 19">
    <location>
        <begin position="73"/>
        <end position="100"/>
    </location>
</feature>
<dbReference type="InterPro" id="IPR018097">
    <property type="entry name" value="EGF_Ca-bd_CS"/>
</dbReference>
<dbReference type="GO" id="GO:0004252">
    <property type="term" value="F:serine-type endopeptidase activity"/>
    <property type="evidence" value="ECO:0007669"/>
    <property type="project" value="InterPro"/>
</dbReference>
<keyword evidence="2" id="KW-0399">Innate immunity</keyword>
<dbReference type="PROSITE" id="PS00135">
    <property type="entry name" value="TRYPSIN_SER"/>
    <property type="match status" value="1"/>
</dbReference>
<evidence type="ECO:0000256" key="16">
    <source>
        <dbReference type="PIRSR" id="PIRSR001155-2"/>
    </source>
</evidence>
<dbReference type="SUPFAM" id="SSF57196">
    <property type="entry name" value="EGF/Laminin"/>
    <property type="match status" value="1"/>
</dbReference>
<dbReference type="Pfam" id="PF00431">
    <property type="entry name" value="CUB"/>
    <property type="match status" value="1"/>
</dbReference>
<evidence type="ECO:0000259" key="23">
    <source>
        <dbReference type="PROSITE" id="PS50923"/>
    </source>
</evidence>
<dbReference type="InterPro" id="IPR000859">
    <property type="entry name" value="CUB_dom"/>
</dbReference>
<feature type="binding site" evidence="18">
    <location>
        <position position="170"/>
    </location>
    <ligand>
        <name>Ca(2+)</name>
        <dbReference type="ChEBI" id="CHEBI:29108"/>
        <label>3</label>
    </ligand>
</feature>
<evidence type="ECO:0000259" key="22">
    <source>
        <dbReference type="PROSITE" id="PS50240"/>
    </source>
</evidence>
<keyword evidence="8" id="KW-0378">Hydrolase</keyword>
<evidence type="ECO:0000256" key="17">
    <source>
        <dbReference type="PIRSR" id="PIRSR001155-3"/>
    </source>
</evidence>
<dbReference type="Gene3D" id="2.10.70.10">
    <property type="entry name" value="Complement Module, domain 1"/>
    <property type="match status" value="2"/>
</dbReference>
<feature type="binding site" evidence="18">
    <location>
        <position position="51"/>
    </location>
    <ligand>
        <name>Ca(2+)</name>
        <dbReference type="ChEBI" id="CHEBI:29108"/>
        <label>2</label>
    </ligand>
</feature>
<dbReference type="InterPro" id="IPR000152">
    <property type="entry name" value="EGF-type_Asp/Asn_hydroxyl_site"/>
</dbReference>
<dbReference type="SMART" id="SM00042">
    <property type="entry name" value="CUB"/>
    <property type="match status" value="1"/>
</dbReference>
<feature type="disulfide bond" evidence="16">
    <location>
        <begin position="518"/>
        <end position="548"/>
    </location>
</feature>
<feature type="active site" description="Charge relay system" evidence="15">
    <location>
        <position position="418"/>
    </location>
</feature>
<dbReference type="GO" id="GO:0005615">
    <property type="term" value="C:extracellular space"/>
    <property type="evidence" value="ECO:0007669"/>
    <property type="project" value="TreeGrafter"/>
</dbReference>
<keyword evidence="11" id="KW-0391">Immunity</keyword>
<feature type="domain" description="Peptidase S1" evidence="22">
    <location>
        <begin position="332"/>
        <end position="572"/>
    </location>
</feature>
<proteinExistence type="predicted"/>
<dbReference type="InterPro" id="IPR000436">
    <property type="entry name" value="Sushi_SCR_CCP_dom"/>
</dbReference>
<feature type="binding site" evidence="18">
    <location>
        <position position="48"/>
    </location>
    <ligand>
        <name>Ca(2+)</name>
        <dbReference type="ChEBI" id="CHEBI:29108"/>
        <label>2</label>
    </ligand>
</feature>
<evidence type="ECO:0000256" key="5">
    <source>
        <dbReference type="ARBA" id="ARBA00022723"/>
    </source>
</evidence>
<evidence type="ECO:0000256" key="3">
    <source>
        <dbReference type="ARBA" id="ARBA00022659"/>
    </source>
</evidence>
<comment type="caution">
    <text evidence="24">The sequence shown here is derived from an EMBL/GenBank/DDBJ whole genome shotgun (WGS) entry which is preliminary data.</text>
</comment>
<dbReference type="SMART" id="SM00181">
    <property type="entry name" value="EGF"/>
    <property type="match status" value="1"/>
</dbReference>
<dbReference type="EMBL" id="DYDO01000011">
    <property type="protein sequence ID" value="DBA16547.1"/>
    <property type="molecule type" value="Genomic_DNA"/>
</dbReference>
<dbReference type="FunFam" id="2.10.70.10:FF:000016">
    <property type="entry name" value="Mannan-binding lectin serine protease 1"/>
    <property type="match status" value="1"/>
</dbReference>
<feature type="disulfide bond" evidence="16 19">
    <location>
        <begin position="129"/>
        <end position="146"/>
    </location>
</feature>
<evidence type="ECO:0000256" key="19">
    <source>
        <dbReference type="PROSITE-ProRule" id="PRU00059"/>
    </source>
</evidence>
<feature type="binding site" evidence="18">
    <location>
        <position position="26"/>
    </location>
    <ligand>
        <name>Ca(2+)</name>
        <dbReference type="ChEBI" id="CHEBI:29108"/>
        <label>2</label>
    </ligand>
</feature>
<feature type="disulfide bond" evidence="16">
    <location>
        <begin position="187"/>
        <end position="235"/>
    </location>
</feature>
<dbReference type="InterPro" id="IPR035914">
    <property type="entry name" value="Sperma_CUB_dom_sf"/>
</dbReference>
<keyword evidence="5 18" id="KW-0479">Metal-binding</keyword>
<dbReference type="FunFam" id="2.60.120.290:FF:000006">
    <property type="entry name" value="Mannan-binding lectin serine protease 1"/>
    <property type="match status" value="1"/>
</dbReference>
<dbReference type="InterPro" id="IPR035976">
    <property type="entry name" value="Sushi/SCR/CCP_sf"/>
</dbReference>
<dbReference type="PIRSF" id="PIRSF001155">
    <property type="entry name" value="C1r_C1s_MASP"/>
    <property type="match status" value="1"/>
</dbReference>
<dbReference type="PROSITE" id="PS01186">
    <property type="entry name" value="EGF_2"/>
    <property type="match status" value="1"/>
</dbReference>
<feature type="disulfide bond" evidence="16">
    <location>
        <begin position="253"/>
        <end position="298"/>
    </location>
</feature>
<dbReference type="InterPro" id="IPR001881">
    <property type="entry name" value="EGF-like_Ca-bd_dom"/>
</dbReference>
<feature type="disulfide bond" evidence="16">
    <location>
        <begin position="56"/>
        <end position="69"/>
    </location>
</feature>
<keyword evidence="25" id="KW-1185">Reference proteome</keyword>
<dbReference type="PRINTS" id="PR00722">
    <property type="entry name" value="CHYMOTRYPSIN"/>
</dbReference>
<evidence type="ECO:0000256" key="10">
    <source>
        <dbReference type="ARBA" id="ARBA00022837"/>
    </source>
</evidence>
<dbReference type="InterPro" id="IPR043504">
    <property type="entry name" value="Peptidase_S1_PA_chymotrypsin"/>
</dbReference>
<feature type="binding site" evidence="18">
    <location>
        <position position="29"/>
    </location>
    <ligand>
        <name>Ca(2+)</name>
        <dbReference type="ChEBI" id="CHEBI:29108"/>
        <label>2</label>
    </ligand>
</feature>
<evidence type="ECO:0000256" key="7">
    <source>
        <dbReference type="ARBA" id="ARBA00022737"/>
    </source>
</evidence>
<evidence type="ECO:0000256" key="1">
    <source>
        <dbReference type="ARBA" id="ARBA00022536"/>
    </source>
</evidence>
<dbReference type="Gene3D" id="2.40.10.10">
    <property type="entry name" value="Trypsin-like serine proteases"/>
    <property type="match status" value="2"/>
</dbReference>
<evidence type="ECO:0000256" key="14">
    <source>
        <dbReference type="ARBA" id="ARBA00023278"/>
    </source>
</evidence>
<evidence type="ECO:0000256" key="20">
    <source>
        <dbReference type="PROSITE-ProRule" id="PRU00302"/>
    </source>
</evidence>
<comment type="caution">
    <text evidence="20">Lacks conserved residue(s) required for the propagation of feature annotation.</text>
</comment>
<gene>
    <name evidence="24" type="ORF">GDO54_003929</name>
</gene>
<dbReference type="PROSITE" id="PS01180">
    <property type="entry name" value="CUB"/>
    <property type="match status" value="1"/>
</dbReference>
<dbReference type="Gene3D" id="2.10.25.10">
    <property type="entry name" value="Laminin"/>
    <property type="match status" value="1"/>
</dbReference>
<dbReference type="InterPro" id="IPR049883">
    <property type="entry name" value="NOTCH1_EGF-like"/>
</dbReference>
<feature type="binding site" evidence="18">
    <location>
        <position position="132"/>
    </location>
    <ligand>
        <name>Ca(2+)</name>
        <dbReference type="ChEBI" id="CHEBI:29108"/>
        <label>3</label>
    </ligand>
</feature>
<dbReference type="CDD" id="cd00041">
    <property type="entry name" value="CUB"/>
    <property type="match status" value="1"/>
</dbReference>
<dbReference type="SUPFAM" id="SSF57535">
    <property type="entry name" value="Complement control module/SCR domain"/>
    <property type="match status" value="2"/>
</dbReference>
<feature type="domain" description="Sushi" evidence="23">
    <location>
        <begin position="185"/>
        <end position="250"/>
    </location>
</feature>
<dbReference type="GO" id="GO:0006508">
    <property type="term" value="P:proteolysis"/>
    <property type="evidence" value="ECO:0007669"/>
    <property type="project" value="UniProtKB-KW"/>
</dbReference>
<dbReference type="GO" id="GO:0006958">
    <property type="term" value="P:complement activation, classical pathway"/>
    <property type="evidence" value="ECO:0007669"/>
    <property type="project" value="UniProtKB-KW"/>
</dbReference>